<evidence type="ECO:0008006" key="3">
    <source>
        <dbReference type="Google" id="ProtNLM"/>
    </source>
</evidence>
<keyword evidence="2" id="KW-1185">Reference proteome</keyword>
<evidence type="ECO:0000313" key="2">
    <source>
        <dbReference type="Proteomes" id="UP001595705"/>
    </source>
</evidence>
<reference evidence="2" key="1">
    <citation type="journal article" date="2019" name="Int. J. Syst. Evol. Microbiol.">
        <title>The Global Catalogue of Microorganisms (GCM) 10K type strain sequencing project: providing services to taxonomists for standard genome sequencing and annotation.</title>
        <authorList>
            <consortium name="The Broad Institute Genomics Platform"/>
            <consortium name="The Broad Institute Genome Sequencing Center for Infectious Disease"/>
            <person name="Wu L."/>
            <person name="Ma J."/>
        </authorList>
    </citation>
    <scope>NUCLEOTIDE SEQUENCE [LARGE SCALE GENOMIC DNA]</scope>
    <source>
        <strain evidence="2">KCTC 42441</strain>
    </source>
</reference>
<comment type="caution">
    <text evidence="1">The sequence shown here is derived from an EMBL/GenBank/DDBJ whole genome shotgun (WGS) entry which is preliminary data.</text>
</comment>
<proteinExistence type="predicted"/>
<dbReference type="Proteomes" id="UP001595705">
    <property type="component" value="Unassembled WGS sequence"/>
</dbReference>
<organism evidence="1 2">
    <name type="scientific">Luteimonas soli</name>
    <dbReference type="NCBI Taxonomy" id="1648966"/>
    <lineage>
        <taxon>Bacteria</taxon>
        <taxon>Pseudomonadati</taxon>
        <taxon>Pseudomonadota</taxon>
        <taxon>Gammaproteobacteria</taxon>
        <taxon>Lysobacterales</taxon>
        <taxon>Lysobacteraceae</taxon>
        <taxon>Luteimonas</taxon>
    </lineage>
</organism>
<name>A0ABV7XH39_9GAMM</name>
<accession>A0ABV7XH39</accession>
<evidence type="ECO:0000313" key="1">
    <source>
        <dbReference type="EMBL" id="MFC3715191.1"/>
    </source>
</evidence>
<dbReference type="RefSeq" id="WP_386742302.1">
    <property type="nucleotide sequence ID" value="NZ_JBHRYA010000002.1"/>
</dbReference>
<protein>
    <recommendedName>
        <fullName evidence="3">Helix-turn-helix domain-containing protein</fullName>
    </recommendedName>
</protein>
<gene>
    <name evidence="1" type="ORF">ACFONC_03375</name>
</gene>
<sequence>MRFHRHDSPFPPFLPAMPDRRPRSYTQTAVHTTGTGTVNLAVRLALRFGGRPPSVAHLCAEFGMSRATAYRWRRAFLDALGLP</sequence>
<dbReference type="EMBL" id="JBHRYA010000002">
    <property type="protein sequence ID" value="MFC3715191.1"/>
    <property type="molecule type" value="Genomic_DNA"/>
</dbReference>